<dbReference type="AlphaFoldDB" id="A0A4Y2SKN0"/>
<dbReference type="Proteomes" id="UP000499080">
    <property type="component" value="Unassembled WGS sequence"/>
</dbReference>
<name>A0A4Y2SKN0_ARAVE</name>
<keyword evidence="2" id="KW-1185">Reference proteome</keyword>
<reference evidence="1 2" key="1">
    <citation type="journal article" date="2019" name="Sci. Rep.">
        <title>Orb-weaving spider Araneus ventricosus genome elucidates the spidroin gene catalogue.</title>
        <authorList>
            <person name="Kono N."/>
            <person name="Nakamura H."/>
            <person name="Ohtoshi R."/>
            <person name="Moran D.A.P."/>
            <person name="Shinohara A."/>
            <person name="Yoshida Y."/>
            <person name="Fujiwara M."/>
            <person name="Mori M."/>
            <person name="Tomita M."/>
            <person name="Arakawa K."/>
        </authorList>
    </citation>
    <scope>NUCLEOTIDE SEQUENCE [LARGE SCALE GENOMIC DNA]</scope>
</reference>
<sequence>MPKRKAIFLSRLGPDTTVNYITNFLAPLNLKFLQCHRLQISVICIFKHRRYGNDLKQLLDSKVWPKGCLIEEFYGKLRNDQISQEVIPRSDSNHPSCLVLSTNTDSK</sequence>
<evidence type="ECO:0000313" key="2">
    <source>
        <dbReference type="Proteomes" id="UP000499080"/>
    </source>
</evidence>
<dbReference type="EMBL" id="BGPR01022006">
    <property type="protein sequence ID" value="GBN87860.1"/>
    <property type="molecule type" value="Genomic_DNA"/>
</dbReference>
<gene>
    <name evidence="1" type="ORF">AVEN_123222_1</name>
</gene>
<evidence type="ECO:0000313" key="1">
    <source>
        <dbReference type="EMBL" id="GBN87860.1"/>
    </source>
</evidence>
<organism evidence="1 2">
    <name type="scientific">Araneus ventricosus</name>
    <name type="common">Orbweaver spider</name>
    <name type="synonym">Epeira ventricosa</name>
    <dbReference type="NCBI Taxonomy" id="182803"/>
    <lineage>
        <taxon>Eukaryota</taxon>
        <taxon>Metazoa</taxon>
        <taxon>Ecdysozoa</taxon>
        <taxon>Arthropoda</taxon>
        <taxon>Chelicerata</taxon>
        <taxon>Arachnida</taxon>
        <taxon>Araneae</taxon>
        <taxon>Araneomorphae</taxon>
        <taxon>Entelegynae</taxon>
        <taxon>Araneoidea</taxon>
        <taxon>Araneidae</taxon>
        <taxon>Araneus</taxon>
    </lineage>
</organism>
<accession>A0A4Y2SKN0</accession>
<proteinExistence type="predicted"/>
<comment type="caution">
    <text evidence="1">The sequence shown here is derived from an EMBL/GenBank/DDBJ whole genome shotgun (WGS) entry which is preliminary data.</text>
</comment>
<protein>
    <submittedName>
        <fullName evidence="1">Uncharacterized protein</fullName>
    </submittedName>
</protein>